<sequence length="3328" mass="331466">MATARARPPPQPPPSGPEPAPLPPTTSAAGSRCEPSVPCVGSGCANLLRKRGAASNRGEASAARAFAPAHLLDVLLLLAQLLLVPASNLSRVLALRAGRDAGSGPADEAAPLGAAGSSSGRVGGGAAGPQPAHALWLGGYDADVLRSFPCGASGLGRAVYALRRGYPHLALPWLATVDASTALYAGALAVGALLLAAQHLSTYLRLRRALGGRSGMAAATAAAAVGAAAAEAAQAQHRVLQHCVVAAVRMSMQLGNVVSPLMLWRRLGRPTAATLLPLTPGIHYLPGARHRGCAFIAIAAVTTCRLPLSWQLPVSLAELALVTTHMAITDTVMYGAPQRPLAAACTAAACVLLLPALLMYATEGSVRQARRGAQQVAATAVSVWRSPPTSPLKKLLSPRRLASPPASLPHFPAAAASPLPGAAAASAFSPRASAPARPAAATPAAASPFMPPPRLGRIGALLSALEAADSSNGDGGDTGSMVPAVGSSRDGAGGLDLSLGSSSAGAVRSGESGCNAWDDAGSGSGSGKEEEAGPMCLGSVQGPPAAAAVPRRPFLDMRLLLPLTPQPPPPAAAAGTAAAPGASSVPASPLYVSRLNSATVSLKLQFHTADVAGFHSAAAAASAAAAKALAASGAAGAAGGAQPCGPYRRGLVGCLGSVAVRGCVHLIQVVRTARGRLAAAPAAAAAGRCVGPTGPWRQAGVLPSCNAVSELESAGSGSAGGASAALAEGAGADVRGIQALLLRLYDACTAAAASGTDEEEGAPAEGGRAEARRTPPASPRRLAATGASPPRPPATPGGEAAGDEAGTAGMAGAGGGEVYEEEMLPAYLATAAVAVLPPPLEGSADAAAAAAAEAEVEVLLAPEAVAAIALLQPRAGQQAAASAVHGLRVRVVAAAAGAPGLAEATAGGEGSAPPAGGAVGAVLDEVLPLKPLRRCTSGSGSRRTAEGEWPAAVVRVAFPTGLLTQPPAVLMLHLLPPPPEGEGQGSDAAASAAAATAPAGGGRSSRVLASLPLLVAEHPAAAAELSALYDASAAEYDMFRVGRSTLSACYSRSRLQAYQGHMAELIADVALLLQPPLSPTAGPSAAAAAQVELAAITGSQLLAFMRGQGMAACAALVAAALQERWGLGPQELTAAAGAEAEELFVGATVAVATILPAPSPPSQAATAPDGAAAVLPAAVPFPEPPSSAELPRDKGLPRPGRLPPPHQPASARQGPGLLLPPSLPDPSVAAIKHALVTPGVPWYNRALLIAFLAPALGPPAVLLLAPRVYAAHRTALVLLLWEAPLQAFLALVSCGVIPSCRRCISVRHHIVHMVLNLFFQPGLLGLRPSLVGLVLTARIVPFTAASAVWGQLAPACVAASGVAGVGVGVATAAFVRAEAHARSRRSRVADSGGGSSGSAAPQIPLTAARVAAGTAALCACAARSLHDFLFLLAQLLLVPASNLSRFLALRAGCDAGSGPADEAAPLGAAGSSSGRVGSGAAGPQPAHALWLGGYDADVLRSFPCGASGLGRAAYALRRGYALLALPQVATVDASSALYTGALAVGALLLAAQHLSTYLRLRRALGGRSGMAAATAAAAVGAAAAEAAQAQHRVLQHCVVAAVRMSMQLGKVVSPLMLWRRLGRSAAAALLPLTPAAYYLPGGRHRGCAFVPMVAVTTGRLPLSWQLPVSLAELALVITHMAITDTVMYGAPQRPLATACTAAACVLLLPALLMYATEGSVRQARRGPQQVAAAAVSVWRSPPTSPLKKLLSPRRLATPPTSPSVLAADASPLPSLPTTGGRAGDAEAATSLPVTVLPAEAAAVFSRSPLETANQSGDTPAVADAAAGAFASAEQSYSGGGGPECIANNPFPYSRLDSLRSLLSTVPAAAGSSRNGAASDGKLSRGSSIAGGGADGAASEAESDHGADSGCSVCGGGGSDSDDNEVTALAAAAAPATAAAISLHTKSVPLRTAAAPRLPSLDMRLLLPRTTLAAAADSTSLGSLAAQGASSVPASPLYVSRLNSATVSLKLQFHTADVAGFHSAAAAASAAAAKALAASGAAGAAGGAQPRGPYRRGLVGCLGSVAVRGCVHLIQVVRTARGITAPARRRPLLTRALPDGDSGQEDRAPAGGRVIHTAVHSLPAPRSSAPPPGDSGAAGPASAAAAPRGWQSLGASSRSSWVAGPGARGDLPSRNVMSEIAPAAGDGAAARAGAGAGAPAEAGIQALLRHLYEHVAPVEGQVAGAMVAEAEGGVAEAHRTPPASPSRLAATGASPPRPPATPGGEAAGNEAGTAGMAGAGGGEVYEEEMLPAYLATAAVAVLPPPLEGSADAAAAAAAEAEVEVLLAPEAVAAIALLQPRAGQQASASAVHGLRVRVVAAAAGAPGPAEAAEGVEEDGEDLPFRGGSGTGAGAVLDEMLPLKPLRHCSGGSGSRRTAEGEWPAAVVRVALPASLLTQPPAVLMIHLLPPPEGEGQGSDDDASSSAASAPAGGGRSSCVLASLPLLVAEQSAAAELSALYDACAAEYDMLRVGRRRCDRAAASACYNRSRQQAYQDHVAELIADVALLLQPPLAAAAAGSSAAAAAQVELAAATGSQLLAFMGAQGMAACGALVAAALQERWGWGPQELTAAAPDTSEIAHDSGAHGTPSPQSQPTAQAPAVQSLSLGLPTPAIETALPPPPFPEDLRLLHHEPSSSVGPSATATPTPEGKPGQGLAPEAGGDLSHGAPCACRLLRSDGPMWGVLLLKHILMMKHLLLNPGLPPAHRKAMFAAFLPVALGLPAVLLLAPRLYAAHRTALVLLLWEAPTLLYLLFFQPGLLGLHPSVVGLMLAARVVPMLAARVVPFTAASAVIGRLPTVWVATWAMLMAKNEDDAKMGVPGLAASSDLTSTGASQDGDLGTLTLAEGAAVLEGSSTLEAAFPRSCQTASAGETTLVQLWAGQGPGSGLPFRVSLVLLSDNSIGLEASPTLISTLGLQPGTRLTLRKDAAGRVVARVAGGATPVSAPGLAPPRGTAGRRPTRAKAPLEPSASGAEGRILSPRLPTSSAPATRVAGMAGADGATWLGVIYLYNNSTNNLYFTGAKDIRTAFPDKVKDVAEQMTKTKVEVWAAQSVWGTAADAELRPYDIILYQKPKVIRLTEVRNLVDSLGIKHDDAAELWRLRDGRVEMRPLDGSRPSHPAAAAGSSSSSGGSASAAEAAEPSPTAPRAPSGVSSASSSAGGGSTDDPSGGALLGHLKVYYKDNKMHFTGSEVLRSIFWPESRGKPDNGDIGCVTLLVRPGGAGEAAGAGVDQPHTVTLYNVSGGLRLSGVAGLSKTLGGLEDGQRLALWRLGGEGGSVLVTRASAEGQKR</sequence>
<feature type="region of interest" description="Disordered" evidence="2">
    <location>
        <begin position="2121"/>
        <end position="2149"/>
    </location>
</feature>
<feature type="region of interest" description="Disordered" evidence="2">
    <location>
        <begin position="753"/>
        <end position="814"/>
    </location>
</feature>
<feature type="region of interest" description="Disordered" evidence="2">
    <location>
        <begin position="1183"/>
        <end position="1217"/>
    </location>
</feature>
<feature type="region of interest" description="Disordered" evidence="2">
    <location>
        <begin position="1741"/>
        <end position="1786"/>
    </location>
</feature>
<feature type="compositionally biased region" description="Low complexity" evidence="2">
    <location>
        <begin position="109"/>
        <end position="120"/>
    </location>
</feature>
<feature type="compositionally biased region" description="Low complexity" evidence="2">
    <location>
        <begin position="2133"/>
        <end position="2148"/>
    </location>
</feature>
<dbReference type="PANTHER" id="PTHR13037">
    <property type="entry name" value="FORMIN"/>
    <property type="match status" value="1"/>
</dbReference>
<feature type="region of interest" description="Disordered" evidence="2">
    <location>
        <begin position="100"/>
        <end position="126"/>
    </location>
</feature>
<keyword evidence="1" id="KW-0945">Host-virus interaction</keyword>
<evidence type="ECO:0000256" key="1">
    <source>
        <dbReference type="ARBA" id="ARBA00022581"/>
    </source>
</evidence>
<gene>
    <name evidence="4" type="ORF">HYH03_001722</name>
</gene>
<evidence type="ECO:0000256" key="2">
    <source>
        <dbReference type="SAM" id="MobiDB-lite"/>
    </source>
</evidence>
<evidence type="ECO:0000313" key="4">
    <source>
        <dbReference type="EMBL" id="KAG2500140.1"/>
    </source>
</evidence>
<feature type="compositionally biased region" description="Low complexity" evidence="2">
    <location>
        <begin position="985"/>
        <end position="998"/>
    </location>
</feature>
<feature type="region of interest" description="Disordered" evidence="2">
    <location>
        <begin position="3147"/>
        <end position="3206"/>
    </location>
</feature>
<keyword evidence="3" id="KW-0472">Membrane</keyword>
<comment type="caution">
    <text evidence="4">The sequence shown here is derived from an EMBL/GenBank/DDBJ whole genome shotgun (WGS) entry which is preliminary data.</text>
</comment>
<dbReference type="PANTHER" id="PTHR13037:SF24">
    <property type="entry name" value="POLYCOMB PROTEIN PCL-RELATED"/>
    <property type="match status" value="1"/>
</dbReference>
<keyword evidence="5" id="KW-1185">Reference proteome</keyword>
<feature type="region of interest" description="Disordered" evidence="2">
    <location>
        <begin position="976"/>
        <end position="1003"/>
    </location>
</feature>
<organism evidence="4 5">
    <name type="scientific">Edaphochlamys debaryana</name>
    <dbReference type="NCBI Taxonomy" id="47281"/>
    <lineage>
        <taxon>Eukaryota</taxon>
        <taxon>Viridiplantae</taxon>
        <taxon>Chlorophyta</taxon>
        <taxon>core chlorophytes</taxon>
        <taxon>Chlorophyceae</taxon>
        <taxon>CS clade</taxon>
        <taxon>Chlamydomonadales</taxon>
        <taxon>Chlamydomonadales incertae sedis</taxon>
        <taxon>Edaphochlamys</taxon>
    </lineage>
</organism>
<feature type="region of interest" description="Disordered" evidence="2">
    <location>
        <begin position="2232"/>
        <end position="2279"/>
    </location>
</feature>
<dbReference type="OrthoDB" id="10686879at2759"/>
<feature type="compositionally biased region" description="Polar residues" evidence="2">
    <location>
        <begin position="2673"/>
        <end position="2684"/>
    </location>
</feature>
<protein>
    <submittedName>
        <fullName evidence="4">Uncharacterized protein</fullName>
    </submittedName>
</protein>
<keyword evidence="3" id="KW-0812">Transmembrane</keyword>
<feature type="transmembrane region" description="Helical" evidence="3">
    <location>
        <begin position="2786"/>
        <end position="2809"/>
    </location>
</feature>
<reference evidence="4" key="1">
    <citation type="journal article" date="2020" name="bioRxiv">
        <title>Comparative genomics of Chlamydomonas.</title>
        <authorList>
            <person name="Craig R.J."/>
            <person name="Hasan A.R."/>
            <person name="Ness R.W."/>
            <person name="Keightley P.D."/>
        </authorList>
    </citation>
    <scope>NUCLEOTIDE SEQUENCE</scope>
    <source>
        <strain evidence="4">CCAP 11/70</strain>
    </source>
</reference>
<accession>A0A836C4R8</accession>
<feature type="compositionally biased region" description="Low complexity" evidence="2">
    <location>
        <begin position="2979"/>
        <end position="3003"/>
    </location>
</feature>
<dbReference type="Proteomes" id="UP000612055">
    <property type="component" value="Unassembled WGS sequence"/>
</dbReference>
<feature type="compositionally biased region" description="Low complexity" evidence="2">
    <location>
        <begin position="2626"/>
        <end position="2642"/>
    </location>
</feature>
<feature type="transmembrane region" description="Helical" evidence="3">
    <location>
        <begin position="2747"/>
        <end position="2766"/>
    </location>
</feature>
<evidence type="ECO:0000256" key="3">
    <source>
        <dbReference type="SAM" id="Phobius"/>
    </source>
</evidence>
<feature type="compositionally biased region" description="Basic and acidic residues" evidence="2">
    <location>
        <begin position="2663"/>
        <end position="2672"/>
    </location>
</feature>
<feature type="region of interest" description="Disordered" evidence="2">
    <location>
        <begin position="1"/>
        <end position="37"/>
    </location>
</feature>
<keyword evidence="3" id="KW-1133">Transmembrane helix</keyword>
<evidence type="ECO:0000313" key="5">
    <source>
        <dbReference type="Proteomes" id="UP000612055"/>
    </source>
</evidence>
<name>A0A836C4R8_9CHLO</name>
<feature type="region of interest" description="Disordered" evidence="2">
    <location>
        <begin position="1888"/>
        <end position="1907"/>
    </location>
</feature>
<feature type="compositionally biased region" description="Low complexity" evidence="2">
    <location>
        <begin position="3151"/>
        <end position="3206"/>
    </location>
</feature>
<feature type="region of interest" description="Disordered" evidence="2">
    <location>
        <begin position="468"/>
        <end position="489"/>
    </location>
</feature>
<dbReference type="EMBL" id="JAEHOE010000004">
    <property type="protein sequence ID" value="KAG2500140.1"/>
    <property type="molecule type" value="Genomic_DNA"/>
</dbReference>
<feature type="region of interest" description="Disordered" evidence="2">
    <location>
        <begin position="2445"/>
        <end position="2468"/>
    </location>
</feature>
<feature type="region of interest" description="Disordered" evidence="2">
    <location>
        <begin position="2616"/>
        <end position="2700"/>
    </location>
</feature>
<feature type="compositionally biased region" description="Low complexity" evidence="2">
    <location>
        <begin position="2261"/>
        <end position="2273"/>
    </location>
</feature>
<feature type="region of interest" description="Disordered" evidence="2">
    <location>
        <begin position="2979"/>
        <end position="3022"/>
    </location>
</feature>
<proteinExistence type="predicted"/>
<feature type="compositionally biased region" description="Pro residues" evidence="2">
    <location>
        <begin position="7"/>
        <end position="24"/>
    </location>
</feature>